<keyword evidence="2" id="KW-1185">Reference proteome</keyword>
<reference evidence="1 2" key="1">
    <citation type="submission" date="2018-04" db="EMBL/GenBank/DDBJ databases">
        <title>Genomic Encyclopedia of Type Strains, Phase IV (KMG-IV): sequencing the most valuable type-strain genomes for metagenomic binning, comparative biology and taxonomic classification.</title>
        <authorList>
            <person name="Goeker M."/>
        </authorList>
    </citation>
    <scope>NUCLEOTIDE SEQUENCE [LARGE SCALE GENOMIC DNA]</scope>
    <source>
        <strain evidence="1 2">DSM 28520</strain>
    </source>
</reference>
<dbReference type="Proteomes" id="UP000245462">
    <property type="component" value="Unassembled WGS sequence"/>
</dbReference>
<organism evidence="1 2">
    <name type="scientific">Porphyromonas loveana</name>
    <dbReference type="NCBI Taxonomy" id="1884669"/>
    <lineage>
        <taxon>Bacteria</taxon>
        <taxon>Pseudomonadati</taxon>
        <taxon>Bacteroidota</taxon>
        <taxon>Bacteroidia</taxon>
        <taxon>Bacteroidales</taxon>
        <taxon>Porphyromonadaceae</taxon>
        <taxon>Porphyromonas</taxon>
    </lineage>
</organism>
<dbReference type="RefSeq" id="WP_116679312.1">
    <property type="nucleotide sequence ID" value="NZ_JBGXZY010000032.1"/>
</dbReference>
<accession>A0A2U1FF96</accession>
<dbReference type="GeneID" id="94550648"/>
<dbReference type="AlphaFoldDB" id="A0A2U1FF96"/>
<comment type="caution">
    <text evidence="1">The sequence shown here is derived from an EMBL/GenBank/DDBJ whole genome shotgun (WGS) entry which is preliminary data.</text>
</comment>
<dbReference type="EMBL" id="QEKY01000007">
    <property type="protein sequence ID" value="PVZ10650.1"/>
    <property type="molecule type" value="Genomic_DNA"/>
</dbReference>
<protein>
    <submittedName>
        <fullName evidence="1">WbqC-like protein</fullName>
    </submittedName>
</protein>
<proteinExistence type="predicted"/>
<dbReference type="OrthoDB" id="1523452at2"/>
<gene>
    <name evidence="1" type="ORF">C7382_10715</name>
</gene>
<evidence type="ECO:0000313" key="1">
    <source>
        <dbReference type="EMBL" id="PVZ10650.1"/>
    </source>
</evidence>
<dbReference type="InterPro" id="IPR014985">
    <property type="entry name" value="WbqC"/>
</dbReference>
<evidence type="ECO:0000313" key="2">
    <source>
        <dbReference type="Proteomes" id="UP000245462"/>
    </source>
</evidence>
<name>A0A2U1FF96_9PORP</name>
<sequence length="212" mass="24687">MNHFDPSAPIFLSTAYLPPIQYFTKLLHPHGVVLEGAENFVKQSYRNRCHIAGPEGLQPLTVPVEKSPSPKSPIRDIRISDHGNWRHLHLNALISSYGSAPFFDYYITDLEPFYTHKYTFLWEFNLDLLSLCLEWLDIAPLIMFSSEYTEEPPNDYRYTIRPKQAPEDEHFIPTPYYQTFARKYGFMPHLSIVDLIFHEGPAAILTLQRSIR</sequence>
<dbReference type="Pfam" id="PF08889">
    <property type="entry name" value="WbqC"/>
    <property type="match status" value="1"/>
</dbReference>